<keyword evidence="3 7" id="KW-0812">Transmembrane</keyword>
<evidence type="ECO:0000256" key="2">
    <source>
        <dbReference type="ARBA" id="ARBA00022475"/>
    </source>
</evidence>
<dbReference type="Proteomes" id="UP001603013">
    <property type="component" value="Unassembled WGS sequence"/>
</dbReference>
<dbReference type="RefSeq" id="WP_391936736.1">
    <property type="nucleotide sequence ID" value="NZ_JBIBSM010000017.1"/>
</dbReference>
<keyword evidence="9" id="KW-1185">Reference proteome</keyword>
<protein>
    <submittedName>
        <fullName evidence="8">YihY/virulence factor BrkB family protein</fullName>
    </submittedName>
</protein>
<dbReference type="InterPro" id="IPR017039">
    <property type="entry name" value="Virul_fac_BrkB"/>
</dbReference>
<feature type="compositionally biased region" description="Basic and acidic residues" evidence="6">
    <location>
        <begin position="281"/>
        <end position="295"/>
    </location>
</feature>
<dbReference type="SUPFAM" id="SSF50346">
    <property type="entry name" value="PRC-barrel domain"/>
    <property type="match status" value="1"/>
</dbReference>
<feature type="transmembrane region" description="Helical" evidence="7">
    <location>
        <begin position="159"/>
        <end position="184"/>
    </location>
</feature>
<proteinExistence type="predicted"/>
<comment type="subcellular location">
    <subcellularLocation>
        <location evidence="1">Cell membrane</location>
        <topology evidence="1">Multi-pass membrane protein</topology>
    </subcellularLocation>
</comment>
<feature type="transmembrane region" description="Helical" evidence="7">
    <location>
        <begin position="231"/>
        <end position="251"/>
    </location>
</feature>
<evidence type="ECO:0000256" key="3">
    <source>
        <dbReference type="ARBA" id="ARBA00022692"/>
    </source>
</evidence>
<feature type="transmembrane region" description="Helical" evidence="7">
    <location>
        <begin position="12"/>
        <end position="35"/>
    </location>
</feature>
<evidence type="ECO:0000256" key="7">
    <source>
        <dbReference type="SAM" id="Phobius"/>
    </source>
</evidence>
<organism evidence="8 9">
    <name type="scientific">Streptomyces lateritius</name>
    <dbReference type="NCBI Taxonomy" id="67313"/>
    <lineage>
        <taxon>Bacteria</taxon>
        <taxon>Bacillati</taxon>
        <taxon>Actinomycetota</taxon>
        <taxon>Actinomycetes</taxon>
        <taxon>Kitasatosporales</taxon>
        <taxon>Streptomycetaceae</taxon>
        <taxon>Streptomyces</taxon>
    </lineage>
</organism>
<evidence type="ECO:0000256" key="6">
    <source>
        <dbReference type="SAM" id="MobiDB-lite"/>
    </source>
</evidence>
<keyword evidence="5 7" id="KW-0472">Membrane</keyword>
<comment type="caution">
    <text evidence="8">The sequence shown here is derived from an EMBL/GenBank/DDBJ whole genome shotgun (WGS) entry which is preliminary data.</text>
</comment>
<gene>
    <name evidence="8" type="ORF">ACF05T_27530</name>
</gene>
<dbReference type="PANTHER" id="PTHR30213:SF0">
    <property type="entry name" value="UPF0761 MEMBRANE PROTEIN YIHY"/>
    <property type="match status" value="1"/>
</dbReference>
<evidence type="ECO:0000256" key="1">
    <source>
        <dbReference type="ARBA" id="ARBA00004651"/>
    </source>
</evidence>
<feature type="transmembrane region" description="Helical" evidence="7">
    <location>
        <begin position="196"/>
        <end position="219"/>
    </location>
</feature>
<accession>A0ABW6YIZ2</accession>
<dbReference type="InterPro" id="IPR011033">
    <property type="entry name" value="PRC_barrel-like_sf"/>
</dbReference>
<feature type="transmembrane region" description="Helical" evidence="7">
    <location>
        <begin position="72"/>
        <end position="94"/>
    </location>
</feature>
<dbReference type="Gene3D" id="3.90.50.10">
    <property type="entry name" value="Photosynthetic Reaction Center, subunit H, domain 2"/>
    <property type="match status" value="1"/>
</dbReference>
<evidence type="ECO:0000313" key="9">
    <source>
        <dbReference type="Proteomes" id="UP001603013"/>
    </source>
</evidence>
<evidence type="ECO:0000313" key="8">
    <source>
        <dbReference type="EMBL" id="MFF8279815.1"/>
    </source>
</evidence>
<dbReference type="PANTHER" id="PTHR30213">
    <property type="entry name" value="INNER MEMBRANE PROTEIN YHJD"/>
    <property type="match status" value="1"/>
</dbReference>
<name>A0ABW6YIZ2_9ACTN</name>
<evidence type="ECO:0000256" key="5">
    <source>
        <dbReference type="ARBA" id="ARBA00023136"/>
    </source>
</evidence>
<dbReference type="EMBL" id="JBIBSM010000017">
    <property type="protein sequence ID" value="MFF8279815.1"/>
    <property type="molecule type" value="Genomic_DNA"/>
</dbReference>
<dbReference type="NCBIfam" id="TIGR00765">
    <property type="entry name" value="yihY_not_rbn"/>
    <property type="match status" value="1"/>
</dbReference>
<evidence type="ECO:0000256" key="4">
    <source>
        <dbReference type="ARBA" id="ARBA00022989"/>
    </source>
</evidence>
<keyword evidence="2" id="KW-1003">Cell membrane</keyword>
<dbReference type="InterPro" id="IPR014747">
    <property type="entry name" value="Bac_photo_RC_H_C"/>
</dbReference>
<dbReference type="Pfam" id="PF03631">
    <property type="entry name" value="Virul_fac_BrkB"/>
    <property type="match status" value="1"/>
</dbReference>
<feature type="transmembrane region" description="Helical" evidence="7">
    <location>
        <begin position="115"/>
        <end position="139"/>
    </location>
</feature>
<sequence>MWRDDVADWAAALTYYAILALVPALLVAVTLTGLVSPEATERLISHVASWAPAESGGTLGETLRGLAQEQTAAWMLIVAGSVSALWSASSYLAVFRRALHAMHRVKDQRPALHTAPIILLNAALLLVLLVTSAGVVVVTEPLARLLGAWLRWDTASGPAWASAWALVKWVGLVGLVTMLVLVLFRTGPASARARAHAVPGATLAVLLWLTGSAAFALYATSLGTYSRLYGSLAGVIVFLVWLWSAHLSLLAGAQFTAELSLACEGGLGEAGGSASPPSPDGGRRRTDRPHDHEQGSEQMTENMWAYSDTSGHAAGVVLSGYKVEALDGSIGKVDKHSDEAGSAWLVVDTGVWIFGKEVLLPAGTITRIEPDERVVHVNRTKEQIKNAPEFVRERHLEDADYHRMLGGYYSGPLM</sequence>
<feature type="region of interest" description="Disordered" evidence="6">
    <location>
        <begin position="268"/>
        <end position="298"/>
    </location>
</feature>
<keyword evidence="4 7" id="KW-1133">Transmembrane helix</keyword>
<reference evidence="8 9" key="1">
    <citation type="submission" date="2024-10" db="EMBL/GenBank/DDBJ databases">
        <title>The Natural Products Discovery Center: Release of the First 8490 Sequenced Strains for Exploring Actinobacteria Biosynthetic Diversity.</title>
        <authorList>
            <person name="Kalkreuter E."/>
            <person name="Kautsar S.A."/>
            <person name="Yang D."/>
            <person name="Bader C.D."/>
            <person name="Teijaro C.N."/>
            <person name="Fluegel L."/>
            <person name="Davis C.M."/>
            <person name="Simpson J.R."/>
            <person name="Lauterbach L."/>
            <person name="Steele A.D."/>
            <person name="Gui C."/>
            <person name="Meng S."/>
            <person name="Li G."/>
            <person name="Viehrig K."/>
            <person name="Ye F."/>
            <person name="Su P."/>
            <person name="Kiefer A.F."/>
            <person name="Nichols A."/>
            <person name="Cepeda A.J."/>
            <person name="Yan W."/>
            <person name="Fan B."/>
            <person name="Jiang Y."/>
            <person name="Adhikari A."/>
            <person name="Zheng C.-J."/>
            <person name="Schuster L."/>
            <person name="Cowan T.M."/>
            <person name="Smanski M.J."/>
            <person name="Chevrette M.G."/>
            <person name="De Carvalho L.P.S."/>
            <person name="Shen B."/>
        </authorList>
    </citation>
    <scope>NUCLEOTIDE SEQUENCE [LARGE SCALE GENOMIC DNA]</scope>
    <source>
        <strain evidence="8 9">NPDC015755</strain>
    </source>
</reference>